<organism evidence="2 3">
    <name type="scientific">Ramazzottius varieornatus</name>
    <name type="common">Water bear</name>
    <name type="synonym">Tardigrade</name>
    <dbReference type="NCBI Taxonomy" id="947166"/>
    <lineage>
        <taxon>Eukaryota</taxon>
        <taxon>Metazoa</taxon>
        <taxon>Ecdysozoa</taxon>
        <taxon>Tardigrada</taxon>
        <taxon>Eutardigrada</taxon>
        <taxon>Parachela</taxon>
        <taxon>Hypsibioidea</taxon>
        <taxon>Ramazzottiidae</taxon>
        <taxon>Ramazzottius</taxon>
    </lineage>
</organism>
<gene>
    <name evidence="2" type="primary">RvY_00267-1</name>
    <name evidence="2" type="synonym">RvY_00267.1</name>
    <name evidence="2" type="ORF">RvY_00267</name>
</gene>
<comment type="caution">
    <text evidence="2">The sequence shown here is derived from an EMBL/GenBank/DDBJ whole genome shotgun (WGS) entry which is preliminary data.</text>
</comment>
<feature type="region of interest" description="Disordered" evidence="1">
    <location>
        <begin position="1"/>
        <end position="25"/>
    </location>
</feature>
<keyword evidence="3" id="KW-1185">Reference proteome</keyword>
<feature type="compositionally biased region" description="Acidic residues" evidence="1">
    <location>
        <begin position="10"/>
        <end position="25"/>
    </location>
</feature>
<dbReference type="Proteomes" id="UP000186922">
    <property type="component" value="Unassembled WGS sequence"/>
</dbReference>
<proteinExistence type="predicted"/>
<accession>A0A1D1UCN7</accession>
<reference evidence="2 3" key="1">
    <citation type="journal article" date="2016" name="Nat. Commun.">
        <title>Extremotolerant tardigrade genome and improved radiotolerance of human cultured cells by tardigrade-unique protein.</title>
        <authorList>
            <person name="Hashimoto T."/>
            <person name="Horikawa D.D."/>
            <person name="Saito Y."/>
            <person name="Kuwahara H."/>
            <person name="Kozuka-Hata H."/>
            <person name="Shin-I T."/>
            <person name="Minakuchi Y."/>
            <person name="Ohishi K."/>
            <person name="Motoyama A."/>
            <person name="Aizu T."/>
            <person name="Enomoto A."/>
            <person name="Kondo K."/>
            <person name="Tanaka S."/>
            <person name="Hara Y."/>
            <person name="Koshikawa S."/>
            <person name="Sagara H."/>
            <person name="Miura T."/>
            <person name="Yokobori S."/>
            <person name="Miyagawa K."/>
            <person name="Suzuki Y."/>
            <person name="Kubo T."/>
            <person name="Oyama M."/>
            <person name="Kohara Y."/>
            <person name="Fujiyama A."/>
            <person name="Arakawa K."/>
            <person name="Katayama T."/>
            <person name="Toyoda A."/>
            <person name="Kunieda T."/>
        </authorList>
    </citation>
    <scope>NUCLEOTIDE SEQUENCE [LARGE SCALE GENOMIC DNA]</scope>
    <source>
        <strain evidence="2 3">YOKOZUNA-1</strain>
    </source>
</reference>
<dbReference type="AlphaFoldDB" id="A0A1D1UCN7"/>
<dbReference type="EMBL" id="BDGG01000001">
    <property type="protein sequence ID" value="GAU87426.1"/>
    <property type="molecule type" value="Genomic_DNA"/>
</dbReference>
<name>A0A1D1UCN7_RAMVA</name>
<sequence>MAIDSKTDDEAADSDICAEPDDGDDMDFHEGDSKYFYSASTLYLAFNRYQFLLAKAPLTTDTTEGLISPPVLIDTPPMGSSHH</sequence>
<evidence type="ECO:0000313" key="3">
    <source>
        <dbReference type="Proteomes" id="UP000186922"/>
    </source>
</evidence>
<evidence type="ECO:0000313" key="2">
    <source>
        <dbReference type="EMBL" id="GAU87426.1"/>
    </source>
</evidence>
<evidence type="ECO:0000256" key="1">
    <source>
        <dbReference type="SAM" id="MobiDB-lite"/>
    </source>
</evidence>
<protein>
    <submittedName>
        <fullName evidence="2">Uncharacterized protein</fullName>
    </submittedName>
</protein>